<comment type="pathway">
    <text evidence="3">Protein modification; protein ubiquitination.</text>
</comment>
<evidence type="ECO:0000313" key="16">
    <source>
        <dbReference type="EMBL" id="CAH3161383.1"/>
    </source>
</evidence>
<dbReference type="InterPro" id="IPR013083">
    <property type="entry name" value="Znf_RING/FYVE/PHD"/>
</dbReference>
<evidence type="ECO:0000256" key="4">
    <source>
        <dbReference type="ARBA" id="ARBA00012483"/>
    </source>
</evidence>
<keyword evidence="7 13" id="KW-0863">Zinc-finger</keyword>
<organism evidence="16 17">
    <name type="scientific">Porites lobata</name>
    <dbReference type="NCBI Taxonomy" id="104759"/>
    <lineage>
        <taxon>Eukaryota</taxon>
        <taxon>Metazoa</taxon>
        <taxon>Cnidaria</taxon>
        <taxon>Anthozoa</taxon>
        <taxon>Hexacorallia</taxon>
        <taxon>Scleractinia</taxon>
        <taxon>Fungiina</taxon>
        <taxon>Poritidae</taxon>
        <taxon>Porites</taxon>
    </lineage>
</organism>
<dbReference type="InterPro" id="IPR023213">
    <property type="entry name" value="CAT-like_dom_sf"/>
</dbReference>
<evidence type="ECO:0000256" key="5">
    <source>
        <dbReference type="ARBA" id="ARBA00022679"/>
    </source>
</evidence>
<keyword evidence="5" id="KW-0808">Transferase</keyword>
<evidence type="ECO:0000256" key="8">
    <source>
        <dbReference type="ARBA" id="ARBA00022786"/>
    </source>
</evidence>
<dbReference type="Proteomes" id="UP001159405">
    <property type="component" value="Unassembled WGS sequence"/>
</dbReference>
<dbReference type="PROSITE" id="PS00518">
    <property type="entry name" value="ZF_RING_1"/>
    <property type="match status" value="1"/>
</dbReference>
<dbReference type="InterPro" id="IPR017907">
    <property type="entry name" value="Znf_RING_CS"/>
</dbReference>
<protein>
    <recommendedName>
        <fullName evidence="4">RING-type E3 ubiquitin transferase</fullName>
        <ecNumber evidence="4">2.3.2.27</ecNumber>
    </recommendedName>
</protein>
<dbReference type="Pfam" id="PF00668">
    <property type="entry name" value="Condensation"/>
    <property type="match status" value="1"/>
</dbReference>
<accession>A0ABN8QCL5</accession>
<evidence type="ECO:0000256" key="6">
    <source>
        <dbReference type="ARBA" id="ARBA00022723"/>
    </source>
</evidence>
<keyword evidence="11" id="KW-0804">Transcription</keyword>
<evidence type="ECO:0000256" key="2">
    <source>
        <dbReference type="ARBA" id="ARBA00004123"/>
    </source>
</evidence>
<evidence type="ECO:0000256" key="9">
    <source>
        <dbReference type="ARBA" id="ARBA00022833"/>
    </source>
</evidence>
<evidence type="ECO:0000259" key="15">
    <source>
        <dbReference type="PROSITE" id="PS50089"/>
    </source>
</evidence>
<sequence length="886" mass="99976">SSLFLELSLYELHRTPQEAITDGTEISISPRSLHSELMCPICLDMLKNTMTTKECLHRFCQECIITALRSGNKECPTCRKKLISKRSLRPDPNFDALIAKIYPDRDEYEAHQEKVLQRLNKHHNQQALTSSIEEGLKLQAINRAQRVRKRSSDDPGNDAGTAGTGGPGTPGSTGQPSVGEGGSNTVRKRQKTSSDPESDASENTLDSTGEAAAETSEPQNEIELVFKPHPKDHDPETVAQQTRYIKTTANASVDHLAKYLAMRLALESQEDTGASSSEDGVEVPQFTIYIASTPGQYTPLPGSMTLDYVNEKYWKVNKPLEMYYALTLMTIKPFTLSLPCVDHLRGCLIWREEGREEGESMFWSTLELLSNYLPEIGLTGVYTVAILTIVGFYSDCLRQKRKEKESYDDQDQLGRRLGVFESVIDDLHSYGGSIRTIVLLLKSRVPLQASEVREVLERLPRKHPILRMRVKEIDIKGRGRPLKCFVEMEEPCTLDFFVKGHKPARNWESTFEKELQSPFQVSTGPLWRVRMLREEYDPREGSYSNTLVFTVHHLIADDTSLLNLSRDFLDFLNTKHKNNSQDWDEKLLLNTPPLRPSLTEIIKGHLTLSQLEKVFLAVKSILARMLKRIMGKPRHQFTGVFPPTSWQDPSIIKKTCILTKVLRKEAISMLVRNCKENRCSVHGAFIAATTIAMATMLQNGKIRIPTTIPVSFSVNVRQECKPLVMGNELGCFSLDCDLKIPVPASNKTEEPFWNLAKKCTEDLHQAVSKGNHHSTLKSLCTLSIDYARKMYKISKNKKTAGRLDTLINITNLGCHNFGDESGKKYFECSGAYFASAGHNFGPVFESNVVTINDELFWSIVYYSNVVSQDIASQFTDLVFETLNFYT</sequence>
<dbReference type="SUPFAM" id="SSF52777">
    <property type="entry name" value="CoA-dependent acyltransferases"/>
    <property type="match status" value="2"/>
</dbReference>
<dbReference type="PANTHER" id="PTHR46076">
    <property type="entry name" value="E3 UBIQUITIN-PROTEIN LIGASE RING1 / RING 2 FAMILY MEMBER"/>
    <property type="match status" value="1"/>
</dbReference>
<keyword evidence="8" id="KW-0833">Ubl conjugation pathway</keyword>
<keyword evidence="17" id="KW-1185">Reference proteome</keyword>
<evidence type="ECO:0000313" key="17">
    <source>
        <dbReference type="Proteomes" id="UP001159405"/>
    </source>
</evidence>
<dbReference type="SUPFAM" id="SSF57850">
    <property type="entry name" value="RING/U-box"/>
    <property type="match status" value="1"/>
</dbReference>
<evidence type="ECO:0000256" key="13">
    <source>
        <dbReference type="PROSITE-ProRule" id="PRU00175"/>
    </source>
</evidence>
<dbReference type="InterPro" id="IPR001841">
    <property type="entry name" value="Znf_RING"/>
</dbReference>
<dbReference type="SMART" id="SM00184">
    <property type="entry name" value="RING"/>
    <property type="match status" value="1"/>
</dbReference>
<feature type="non-terminal residue" evidence="16">
    <location>
        <position position="1"/>
    </location>
</feature>
<dbReference type="InterPro" id="IPR043540">
    <property type="entry name" value="RING1/RING2"/>
</dbReference>
<dbReference type="InterPro" id="IPR032443">
    <property type="entry name" value="RAWUL"/>
</dbReference>
<reference evidence="16 17" key="1">
    <citation type="submission" date="2022-05" db="EMBL/GenBank/DDBJ databases">
        <authorList>
            <consortium name="Genoscope - CEA"/>
            <person name="William W."/>
        </authorList>
    </citation>
    <scope>NUCLEOTIDE SEQUENCE [LARGE SCALE GENOMIC DNA]</scope>
</reference>
<keyword evidence="9" id="KW-0862">Zinc</keyword>
<evidence type="ECO:0000256" key="12">
    <source>
        <dbReference type="ARBA" id="ARBA00023242"/>
    </source>
</evidence>
<comment type="subcellular location">
    <subcellularLocation>
        <location evidence="2">Nucleus</location>
    </subcellularLocation>
</comment>
<comment type="catalytic activity">
    <reaction evidence="1">
        <text>S-ubiquitinyl-[E2 ubiquitin-conjugating enzyme]-L-cysteine + [acceptor protein]-L-lysine = [E2 ubiquitin-conjugating enzyme]-L-cysteine + N(6)-ubiquitinyl-[acceptor protein]-L-lysine.</text>
        <dbReference type="EC" id="2.3.2.27"/>
    </reaction>
</comment>
<dbReference type="Pfam" id="PF13923">
    <property type="entry name" value="zf-C3HC4_2"/>
    <property type="match status" value="1"/>
</dbReference>
<dbReference type="Gene3D" id="3.30.559.10">
    <property type="entry name" value="Chloramphenicol acetyltransferase-like domain"/>
    <property type="match status" value="1"/>
</dbReference>
<evidence type="ECO:0000256" key="3">
    <source>
        <dbReference type="ARBA" id="ARBA00004906"/>
    </source>
</evidence>
<dbReference type="InterPro" id="IPR001242">
    <property type="entry name" value="Condensation_dom"/>
</dbReference>
<dbReference type="PANTHER" id="PTHR46076:SF3">
    <property type="entry name" value="E3 UBIQUITIN-PROTEIN LIGASE RING1"/>
    <property type="match status" value="1"/>
</dbReference>
<dbReference type="Gene3D" id="3.30.559.30">
    <property type="entry name" value="Nonribosomal peptide synthetase, condensation domain"/>
    <property type="match status" value="1"/>
</dbReference>
<feature type="region of interest" description="Disordered" evidence="14">
    <location>
        <begin position="144"/>
        <end position="219"/>
    </location>
</feature>
<keyword evidence="12" id="KW-0539">Nucleus</keyword>
<evidence type="ECO:0000256" key="14">
    <source>
        <dbReference type="SAM" id="MobiDB-lite"/>
    </source>
</evidence>
<gene>
    <name evidence="16" type="ORF">PLOB_00004869</name>
</gene>
<keyword evidence="6" id="KW-0479">Metal-binding</keyword>
<dbReference type="Gene3D" id="3.10.20.90">
    <property type="entry name" value="Phosphatidylinositol 3-kinase Catalytic Subunit, Chain A, domain 1"/>
    <property type="match status" value="1"/>
</dbReference>
<proteinExistence type="predicted"/>
<dbReference type="PROSITE" id="PS50089">
    <property type="entry name" value="ZF_RING_2"/>
    <property type="match status" value="1"/>
</dbReference>
<dbReference type="Gene3D" id="3.30.40.10">
    <property type="entry name" value="Zinc/RING finger domain, C3HC4 (zinc finger)"/>
    <property type="match status" value="1"/>
</dbReference>
<evidence type="ECO:0000256" key="11">
    <source>
        <dbReference type="ARBA" id="ARBA00023163"/>
    </source>
</evidence>
<dbReference type="EMBL" id="CALNXK010000120">
    <property type="protein sequence ID" value="CAH3161383.1"/>
    <property type="molecule type" value="Genomic_DNA"/>
</dbReference>
<dbReference type="Pfam" id="PF16207">
    <property type="entry name" value="RAWUL"/>
    <property type="match status" value="1"/>
</dbReference>
<dbReference type="CDD" id="cd16740">
    <property type="entry name" value="RING-HC_RING2"/>
    <property type="match status" value="1"/>
</dbReference>
<name>A0ABN8QCL5_9CNID</name>
<evidence type="ECO:0000256" key="10">
    <source>
        <dbReference type="ARBA" id="ARBA00023015"/>
    </source>
</evidence>
<dbReference type="CDD" id="cd17086">
    <property type="entry name" value="RAWUL_RING1_like"/>
    <property type="match status" value="1"/>
</dbReference>
<feature type="compositionally biased region" description="Gly residues" evidence="14">
    <location>
        <begin position="162"/>
        <end position="171"/>
    </location>
</feature>
<keyword evidence="10" id="KW-0805">Transcription regulation</keyword>
<feature type="domain" description="RING-type" evidence="15">
    <location>
        <begin position="39"/>
        <end position="79"/>
    </location>
</feature>
<evidence type="ECO:0000256" key="7">
    <source>
        <dbReference type="ARBA" id="ARBA00022771"/>
    </source>
</evidence>
<comment type="caution">
    <text evidence="16">The sequence shown here is derived from an EMBL/GenBank/DDBJ whole genome shotgun (WGS) entry which is preliminary data.</text>
</comment>
<dbReference type="EC" id="2.3.2.27" evidence="4"/>
<evidence type="ECO:0000256" key="1">
    <source>
        <dbReference type="ARBA" id="ARBA00000900"/>
    </source>
</evidence>